<keyword evidence="3" id="KW-0963">Cytoplasm</keyword>
<dbReference type="PANTHER" id="PTHR43421:SF1">
    <property type="entry name" value="METALLOPROTEASE PMBA"/>
    <property type="match status" value="1"/>
</dbReference>
<name>A0AAU8BHG1_9VIBR</name>
<dbReference type="InterPro" id="IPR047657">
    <property type="entry name" value="PmbA"/>
</dbReference>
<dbReference type="InterPro" id="IPR002510">
    <property type="entry name" value="Metalloprtase-TldD/E_N"/>
</dbReference>
<dbReference type="GO" id="GO:0008237">
    <property type="term" value="F:metallopeptidase activity"/>
    <property type="evidence" value="ECO:0007669"/>
    <property type="project" value="UniProtKB-KW"/>
</dbReference>
<evidence type="ECO:0000259" key="8">
    <source>
        <dbReference type="Pfam" id="PF19289"/>
    </source>
</evidence>
<comment type="subcellular location">
    <subcellularLocation>
        <location evidence="1">Cytoplasm</location>
    </subcellularLocation>
</comment>
<evidence type="ECO:0000256" key="6">
    <source>
        <dbReference type="ARBA" id="ARBA00023049"/>
    </source>
</evidence>
<dbReference type="EMBL" id="CP115920">
    <property type="protein sequence ID" value="XCD15865.1"/>
    <property type="molecule type" value="Genomic_DNA"/>
</dbReference>
<dbReference type="InterPro" id="IPR035068">
    <property type="entry name" value="TldD/PmbA_N"/>
</dbReference>
<dbReference type="RefSeq" id="WP_353497243.1">
    <property type="nucleotide sequence ID" value="NZ_CP115920.1"/>
</dbReference>
<dbReference type="Pfam" id="PF19290">
    <property type="entry name" value="PmbA_TldD_2nd"/>
    <property type="match status" value="1"/>
</dbReference>
<dbReference type="Pfam" id="PF19289">
    <property type="entry name" value="PmbA_TldD_3rd"/>
    <property type="match status" value="1"/>
</dbReference>
<evidence type="ECO:0000256" key="4">
    <source>
        <dbReference type="ARBA" id="ARBA00022670"/>
    </source>
</evidence>
<accession>A0AAU8BHG1</accession>
<feature type="domain" description="Metalloprotease TldD/E central" evidence="9">
    <location>
        <begin position="124"/>
        <end position="231"/>
    </location>
</feature>
<dbReference type="EC" id="3.4.24.-" evidence="10"/>
<evidence type="ECO:0000256" key="5">
    <source>
        <dbReference type="ARBA" id="ARBA00022801"/>
    </source>
</evidence>
<evidence type="ECO:0000256" key="3">
    <source>
        <dbReference type="ARBA" id="ARBA00022490"/>
    </source>
</evidence>
<feature type="domain" description="Metalloprotease TldD/E N-terminal" evidence="7">
    <location>
        <begin position="32"/>
        <end position="96"/>
    </location>
</feature>
<dbReference type="AlphaFoldDB" id="A0AAU8BHG1"/>
<organism evidence="10">
    <name type="scientific">Vibrio chaetopteri</name>
    <dbReference type="NCBI Taxonomy" id="3016528"/>
    <lineage>
        <taxon>Bacteria</taxon>
        <taxon>Pseudomonadati</taxon>
        <taxon>Pseudomonadota</taxon>
        <taxon>Gammaproteobacteria</taxon>
        <taxon>Vibrionales</taxon>
        <taxon>Vibrionaceae</taxon>
        <taxon>Vibrio</taxon>
    </lineage>
</organism>
<comment type="similarity">
    <text evidence="2">Belongs to the peptidase U62 family.</text>
</comment>
<evidence type="ECO:0000259" key="9">
    <source>
        <dbReference type="Pfam" id="PF19290"/>
    </source>
</evidence>
<dbReference type="Gene3D" id="3.30.2290.10">
    <property type="entry name" value="PmbA/TldD superfamily"/>
    <property type="match status" value="1"/>
</dbReference>
<protein>
    <submittedName>
        <fullName evidence="10">Metalloprotease PmbA</fullName>
        <ecNumber evidence="10">3.4.24.-</ecNumber>
    </submittedName>
</protein>
<dbReference type="SUPFAM" id="SSF111283">
    <property type="entry name" value="Putative modulator of DNA gyrase, PmbA/TldD"/>
    <property type="match status" value="1"/>
</dbReference>
<keyword evidence="4" id="KW-0645">Protease</keyword>
<dbReference type="InterPro" id="IPR045569">
    <property type="entry name" value="Metalloprtase-TldD/E_C"/>
</dbReference>
<dbReference type="InterPro" id="IPR036059">
    <property type="entry name" value="TldD/PmbA_sf"/>
</dbReference>
<dbReference type="GO" id="GO:0006508">
    <property type="term" value="P:proteolysis"/>
    <property type="evidence" value="ECO:0007669"/>
    <property type="project" value="UniProtKB-KW"/>
</dbReference>
<keyword evidence="6 10" id="KW-0482">Metalloprotease</keyword>
<dbReference type="NCBIfam" id="NF008268">
    <property type="entry name" value="PRK11040.1"/>
    <property type="match status" value="1"/>
</dbReference>
<dbReference type="KEGG" id="vck:PG915_15075"/>
<gene>
    <name evidence="10" type="primary">pmbA</name>
    <name evidence="10" type="ORF">PG915_15075</name>
</gene>
<dbReference type="InterPro" id="IPR045570">
    <property type="entry name" value="Metalloprtase-TldD/E_cen_dom"/>
</dbReference>
<keyword evidence="5 10" id="KW-0378">Hydrolase</keyword>
<dbReference type="Pfam" id="PF01523">
    <property type="entry name" value="PmbA_TldD_1st"/>
    <property type="match status" value="1"/>
</dbReference>
<dbReference type="PANTHER" id="PTHR43421">
    <property type="entry name" value="METALLOPROTEASE PMBA"/>
    <property type="match status" value="1"/>
</dbReference>
<sequence length="447" mass="48033">MDVREQVAQQKAELEAAVAKALDMASVSADAAEVAITKSTGLSVSTRMCEVENVEFNSDGALGITVYRGQKKGSASTSDLSEKAIAQTVAAALDIAQYTSEDPYAGPAPKELMVTDIPDLDLFHPDEPNPDMAAQKAIAAEKAALEYSDKIKQSDGASYDSHYGVKVYGNSHGLLAGYASSRHSISCSVIGQGQNGDMERDYSYTLARHRDDLWTPESVGEQAAKKTIERLDARKIKTGQYPVLFANDVATGLIGHLVMGISGGNLYRKSSFLLDKLGEQILPDWFSIQEKPHVLRGLASSPFDNEGVVTRDMDIITDGKLATYLLTSYAARKMNMTPTGHAGGIHNWYVKSTGQDFDAMLKQLGTGLLVTEVMGQGVNIVTGDYSRGAAGFWVENGEIQFPVSEITVAGNLAQMFQQIVAVGNDVETRSQIQTGSILLESMKVAGE</sequence>
<dbReference type="GO" id="GO:0005829">
    <property type="term" value="C:cytosol"/>
    <property type="evidence" value="ECO:0007669"/>
    <property type="project" value="TreeGrafter"/>
</dbReference>
<feature type="domain" description="Metalloprotease TldD/E C-terminal" evidence="8">
    <location>
        <begin position="238"/>
        <end position="446"/>
    </location>
</feature>
<evidence type="ECO:0000259" key="7">
    <source>
        <dbReference type="Pfam" id="PF01523"/>
    </source>
</evidence>
<evidence type="ECO:0000313" key="10">
    <source>
        <dbReference type="EMBL" id="XCD15865.1"/>
    </source>
</evidence>
<reference evidence="10" key="1">
    <citation type="submission" date="2023-01" db="EMBL/GenBank/DDBJ databases">
        <title>Vibrio sp. CB1-14 genome sequencing.</title>
        <authorList>
            <person name="Otstavnykh N."/>
            <person name="Isaeva M."/>
            <person name="Meleshko D."/>
        </authorList>
    </citation>
    <scope>NUCLEOTIDE SEQUENCE</scope>
    <source>
        <strain evidence="10">CB1-14</strain>
    </source>
</reference>
<proteinExistence type="inferred from homology"/>
<evidence type="ECO:0000256" key="1">
    <source>
        <dbReference type="ARBA" id="ARBA00004496"/>
    </source>
</evidence>
<dbReference type="FunFam" id="3.30.2290.10:FF:000002">
    <property type="entry name" value="Metalloprotease PmbA homolog"/>
    <property type="match status" value="1"/>
</dbReference>
<evidence type="ECO:0000256" key="2">
    <source>
        <dbReference type="ARBA" id="ARBA00005836"/>
    </source>
</evidence>